<dbReference type="InterPro" id="IPR051856">
    <property type="entry name" value="CSR-E3_Ligase_Protein"/>
</dbReference>
<gene>
    <name evidence="2" type="ORF">APZ42_011006</name>
</gene>
<dbReference type="Proteomes" id="UP000076858">
    <property type="component" value="Unassembled WGS sequence"/>
</dbReference>
<feature type="transmembrane region" description="Helical" evidence="1">
    <location>
        <begin position="180"/>
        <end position="200"/>
    </location>
</feature>
<keyword evidence="1" id="KW-0812">Transmembrane</keyword>
<sequence length="322" mass="36190">MRKNFVSQLYPEQQFKIMEEPPKSPFLLVVIPETKDEPLKSPSLSVPSETMSKWPSLRGLVNDWQDLLGPTNENSEDPEDFDWSVSYFKSTNSKCFSRFLYSDTNKFRNIKLILILIVGILYGLLAMAILHFSFSFHLWIASAMALTVAVAVTLLLIFSYGSRCIFSLVVPSLGTRQGKAILIALLVTQLIAGPLGNLTYNMKQSSQSLSCYSNMTVNQTQAIKEGIKMSIHNFKQNFSVHHLNQVKEGTEAVTSIFEEISLILCPIFGCAGVAKIKQQAKQTVKDAVSFDQFKNHINNVNQTINQAKLQLHTTHNNVKNEH</sequence>
<proteinExistence type="predicted"/>
<keyword evidence="1" id="KW-1133">Transmembrane helix</keyword>
<protein>
    <submittedName>
        <fullName evidence="2">Uncharacterized protein</fullName>
    </submittedName>
</protein>
<dbReference type="PANTHER" id="PTHR21041:SF17">
    <property type="entry name" value="E3 UBIQUITIN-PROTEIN LIGASE DCST1"/>
    <property type="match status" value="1"/>
</dbReference>
<reference evidence="2 3" key="1">
    <citation type="submission" date="2016-03" db="EMBL/GenBank/DDBJ databases">
        <title>EvidentialGene: Evidence-directed Construction of Genes on Genomes.</title>
        <authorList>
            <person name="Gilbert D.G."/>
            <person name="Choi J.-H."/>
            <person name="Mockaitis K."/>
            <person name="Colbourne J."/>
            <person name="Pfrender M."/>
        </authorList>
    </citation>
    <scope>NUCLEOTIDE SEQUENCE [LARGE SCALE GENOMIC DNA]</scope>
    <source>
        <strain evidence="2 3">Xinb3</strain>
        <tissue evidence="2">Complete organism</tissue>
    </source>
</reference>
<feature type="transmembrane region" description="Helical" evidence="1">
    <location>
        <begin position="112"/>
        <end position="132"/>
    </location>
</feature>
<evidence type="ECO:0000313" key="2">
    <source>
        <dbReference type="EMBL" id="KZS21874.1"/>
    </source>
</evidence>
<dbReference type="OrthoDB" id="5985669at2759"/>
<keyword evidence="3" id="KW-1185">Reference proteome</keyword>
<dbReference type="EMBL" id="LRGB01000007">
    <property type="protein sequence ID" value="KZS21874.1"/>
    <property type="molecule type" value="Genomic_DNA"/>
</dbReference>
<comment type="caution">
    <text evidence="2">The sequence shown here is derived from an EMBL/GenBank/DDBJ whole genome shotgun (WGS) entry which is preliminary data.</text>
</comment>
<dbReference type="PANTHER" id="PTHR21041">
    <property type="entry name" value="DENDRITIC CELL-SPECIFIC TRANSMEMBRANE PROTEIN"/>
    <property type="match status" value="1"/>
</dbReference>
<evidence type="ECO:0000313" key="3">
    <source>
        <dbReference type="Proteomes" id="UP000076858"/>
    </source>
</evidence>
<feature type="transmembrane region" description="Helical" evidence="1">
    <location>
        <begin position="138"/>
        <end position="160"/>
    </location>
</feature>
<organism evidence="2 3">
    <name type="scientific">Daphnia magna</name>
    <dbReference type="NCBI Taxonomy" id="35525"/>
    <lineage>
        <taxon>Eukaryota</taxon>
        <taxon>Metazoa</taxon>
        <taxon>Ecdysozoa</taxon>
        <taxon>Arthropoda</taxon>
        <taxon>Crustacea</taxon>
        <taxon>Branchiopoda</taxon>
        <taxon>Diplostraca</taxon>
        <taxon>Cladocera</taxon>
        <taxon>Anomopoda</taxon>
        <taxon>Daphniidae</taxon>
        <taxon>Daphnia</taxon>
    </lineage>
</organism>
<dbReference type="STRING" id="35525.A0A162T3N0"/>
<accession>A0A162T3N0</accession>
<name>A0A162T3N0_9CRUS</name>
<keyword evidence="1" id="KW-0472">Membrane</keyword>
<evidence type="ECO:0000256" key="1">
    <source>
        <dbReference type="SAM" id="Phobius"/>
    </source>
</evidence>
<dbReference type="AlphaFoldDB" id="A0A162T3N0"/>